<protein>
    <submittedName>
        <fullName evidence="1">Uncharacterized protein</fullName>
    </submittedName>
</protein>
<evidence type="ECO:0000313" key="2">
    <source>
        <dbReference type="Proteomes" id="UP001634394"/>
    </source>
</evidence>
<accession>A0ABD3WK98</accession>
<dbReference type="EMBL" id="JBJQND010000006">
    <property type="protein sequence ID" value="KAL3874374.1"/>
    <property type="molecule type" value="Genomic_DNA"/>
</dbReference>
<dbReference type="Proteomes" id="UP001634394">
    <property type="component" value="Unassembled WGS sequence"/>
</dbReference>
<evidence type="ECO:0000313" key="1">
    <source>
        <dbReference type="EMBL" id="KAL3874374.1"/>
    </source>
</evidence>
<sequence>NVSCGMSGTSSELGGRITCLPHPQAPEEGFDVLYSAKELLREVSDEKVMSIK</sequence>
<keyword evidence="2" id="KW-1185">Reference proteome</keyword>
<gene>
    <name evidence="1" type="ORF">ACJMK2_037400</name>
</gene>
<dbReference type="AlphaFoldDB" id="A0ABD3WK98"/>
<organism evidence="1 2">
    <name type="scientific">Sinanodonta woodiana</name>
    <name type="common">Chinese pond mussel</name>
    <name type="synonym">Anodonta woodiana</name>
    <dbReference type="NCBI Taxonomy" id="1069815"/>
    <lineage>
        <taxon>Eukaryota</taxon>
        <taxon>Metazoa</taxon>
        <taxon>Spiralia</taxon>
        <taxon>Lophotrochozoa</taxon>
        <taxon>Mollusca</taxon>
        <taxon>Bivalvia</taxon>
        <taxon>Autobranchia</taxon>
        <taxon>Heteroconchia</taxon>
        <taxon>Palaeoheterodonta</taxon>
        <taxon>Unionida</taxon>
        <taxon>Unionoidea</taxon>
        <taxon>Unionidae</taxon>
        <taxon>Unioninae</taxon>
        <taxon>Sinanodonta</taxon>
    </lineage>
</organism>
<feature type="non-terminal residue" evidence="1">
    <location>
        <position position="1"/>
    </location>
</feature>
<comment type="caution">
    <text evidence="1">The sequence shown here is derived from an EMBL/GenBank/DDBJ whole genome shotgun (WGS) entry which is preliminary data.</text>
</comment>
<name>A0ABD3WK98_SINWO</name>
<reference evidence="1 2" key="1">
    <citation type="submission" date="2024-11" db="EMBL/GenBank/DDBJ databases">
        <title>Chromosome-level genome assembly of the freshwater bivalve Anodonta woodiana.</title>
        <authorList>
            <person name="Chen X."/>
        </authorList>
    </citation>
    <scope>NUCLEOTIDE SEQUENCE [LARGE SCALE GENOMIC DNA]</scope>
    <source>
        <strain evidence="1">MN2024</strain>
        <tissue evidence="1">Gills</tissue>
    </source>
</reference>
<proteinExistence type="predicted"/>